<dbReference type="PANTHER" id="PTHR10696">
    <property type="entry name" value="GAMMA-BUTYROBETAINE HYDROXYLASE-RELATED"/>
    <property type="match status" value="1"/>
</dbReference>
<dbReference type="GO" id="GO:0017000">
    <property type="term" value="P:antibiotic biosynthetic process"/>
    <property type="evidence" value="ECO:0007669"/>
    <property type="project" value="UniProtKB-KW"/>
</dbReference>
<dbReference type="Gene3D" id="3.60.130.10">
    <property type="entry name" value="Clavaminate synthase-like"/>
    <property type="match status" value="1"/>
</dbReference>
<proteinExistence type="predicted"/>
<dbReference type="InterPro" id="IPR042098">
    <property type="entry name" value="TauD-like_sf"/>
</dbReference>
<evidence type="ECO:0000313" key="6">
    <source>
        <dbReference type="EMBL" id="GGZ46708.1"/>
    </source>
</evidence>
<comment type="cofactor">
    <cofactor evidence="1">
        <name>Fe(2+)</name>
        <dbReference type="ChEBI" id="CHEBI:29033"/>
    </cofactor>
</comment>
<dbReference type="EMBL" id="BMWG01000016">
    <property type="protein sequence ID" value="GGZ46708.1"/>
    <property type="molecule type" value="Genomic_DNA"/>
</dbReference>
<sequence length="281" mass="31290">MTENTLRDIAWNSDYLDTRREVWSLPFTGEDRRLLWDDAVAEKWGTGDPVREKLGSFLGNSLKTVGFAHVSGLMDPSAPDESIVSALSFTLRELGEIIPQNAAGDLTQVLRDRDGDGNTELGFHCDTCDLLVLLCLQPAAGSEGGNTKLASAGHVHDIIERERPDVLALLKEEWTFDRSGRAGQQHIVTPILFTQDDGKICCYYQTRTVRASAELSPARREALDCLDEVLYRPEIAFGMRLGAGDLLVIRNSRVMHGRSAYVDTPGAPSRRMLRIWMDETR</sequence>
<protein>
    <recommendedName>
        <fullName evidence="5">TauD/TfdA-like domain-containing protein</fullName>
    </recommendedName>
</protein>
<evidence type="ECO:0000313" key="7">
    <source>
        <dbReference type="Proteomes" id="UP000630936"/>
    </source>
</evidence>
<evidence type="ECO:0000256" key="4">
    <source>
        <dbReference type="ARBA" id="ARBA00023194"/>
    </source>
</evidence>
<dbReference type="SUPFAM" id="SSF51197">
    <property type="entry name" value="Clavaminate synthase-like"/>
    <property type="match status" value="1"/>
</dbReference>
<reference evidence="6" key="2">
    <citation type="submission" date="2020-09" db="EMBL/GenBank/DDBJ databases">
        <authorList>
            <person name="Sun Q."/>
            <person name="Ohkuma M."/>
        </authorList>
    </citation>
    <scope>NUCLEOTIDE SEQUENCE</scope>
    <source>
        <strain evidence="6">JCM 4988</strain>
    </source>
</reference>
<dbReference type="InterPro" id="IPR050411">
    <property type="entry name" value="AlphaKG_dependent_hydroxylases"/>
</dbReference>
<dbReference type="Pfam" id="PF02668">
    <property type="entry name" value="TauD"/>
    <property type="match status" value="1"/>
</dbReference>
<evidence type="ECO:0000256" key="2">
    <source>
        <dbReference type="ARBA" id="ARBA00023002"/>
    </source>
</evidence>
<dbReference type="PANTHER" id="PTHR10696:SF56">
    <property type="entry name" value="TAUD_TFDA-LIKE DOMAIN-CONTAINING PROTEIN"/>
    <property type="match status" value="1"/>
</dbReference>
<dbReference type="InterPro" id="IPR003819">
    <property type="entry name" value="TauD/TfdA-like"/>
</dbReference>
<evidence type="ECO:0000256" key="3">
    <source>
        <dbReference type="ARBA" id="ARBA00023004"/>
    </source>
</evidence>
<keyword evidence="4" id="KW-0045">Antibiotic biosynthesis</keyword>
<keyword evidence="3" id="KW-0408">Iron</keyword>
<dbReference type="Proteomes" id="UP000630936">
    <property type="component" value="Unassembled WGS sequence"/>
</dbReference>
<organism evidence="6 7">
    <name type="scientific">Streptomyces inusitatus</name>
    <dbReference type="NCBI Taxonomy" id="68221"/>
    <lineage>
        <taxon>Bacteria</taxon>
        <taxon>Bacillati</taxon>
        <taxon>Actinomycetota</taxon>
        <taxon>Actinomycetes</taxon>
        <taxon>Kitasatosporales</taxon>
        <taxon>Streptomycetaceae</taxon>
        <taxon>Streptomyces</taxon>
    </lineage>
</organism>
<dbReference type="RefSeq" id="WP_190125118.1">
    <property type="nucleotide sequence ID" value="NZ_BMWG01000016.1"/>
</dbReference>
<evidence type="ECO:0000259" key="5">
    <source>
        <dbReference type="Pfam" id="PF02668"/>
    </source>
</evidence>
<evidence type="ECO:0000256" key="1">
    <source>
        <dbReference type="ARBA" id="ARBA00001954"/>
    </source>
</evidence>
<keyword evidence="7" id="KW-1185">Reference proteome</keyword>
<accession>A0A918QIF4</accession>
<feature type="domain" description="TauD/TfdA-like" evidence="5">
    <location>
        <begin position="58"/>
        <end position="276"/>
    </location>
</feature>
<dbReference type="AlphaFoldDB" id="A0A918QIF4"/>
<gene>
    <name evidence="6" type="ORF">GCM10010387_46450</name>
</gene>
<reference evidence="6" key="1">
    <citation type="journal article" date="2014" name="Int. J. Syst. Evol. Microbiol.">
        <title>Complete genome sequence of Corynebacterium casei LMG S-19264T (=DSM 44701T), isolated from a smear-ripened cheese.</title>
        <authorList>
            <consortium name="US DOE Joint Genome Institute (JGI-PGF)"/>
            <person name="Walter F."/>
            <person name="Albersmeier A."/>
            <person name="Kalinowski J."/>
            <person name="Ruckert C."/>
        </authorList>
    </citation>
    <scope>NUCLEOTIDE SEQUENCE</scope>
    <source>
        <strain evidence="6">JCM 4988</strain>
    </source>
</reference>
<comment type="caution">
    <text evidence="6">The sequence shown here is derived from an EMBL/GenBank/DDBJ whole genome shotgun (WGS) entry which is preliminary data.</text>
</comment>
<keyword evidence="2" id="KW-0560">Oxidoreductase</keyword>
<dbReference type="GO" id="GO:0016491">
    <property type="term" value="F:oxidoreductase activity"/>
    <property type="evidence" value="ECO:0007669"/>
    <property type="project" value="UniProtKB-KW"/>
</dbReference>
<name>A0A918QIF4_9ACTN</name>